<organism evidence="3 4">
    <name type="scientific">Glaciecola siphonariae</name>
    <dbReference type="NCBI Taxonomy" id="521012"/>
    <lineage>
        <taxon>Bacteria</taxon>
        <taxon>Pseudomonadati</taxon>
        <taxon>Pseudomonadota</taxon>
        <taxon>Gammaproteobacteria</taxon>
        <taxon>Alteromonadales</taxon>
        <taxon>Alteromonadaceae</taxon>
        <taxon>Glaciecola</taxon>
    </lineage>
</organism>
<dbReference type="NCBIfam" id="NF006509">
    <property type="entry name" value="PRK08945.1"/>
    <property type="match status" value="1"/>
</dbReference>
<sequence length="253" mass="27430">MTDTLPHLAFEAHEQCLANKVILVTGAGDGIGKQAALTYAECGATVILLGRTLKKLEQTFDEIVAQGSAEPSIVPLDHEGASAAHYQGLIDTIAGEYGKLDGILLNASVLGALCPFSEIKEKEFDQVMQINVKAQYLLVQAALPLIKQNDTASVVFTTSSVGRQGRAFWGTYSMSKFATEGMMQILADEHKKKNIRFNCINPGATRTDMRAKAYPGEDPKTLKTPKQIMPSYVYLMSDVSRGVNGQSLDCQPK</sequence>
<dbReference type="PANTHER" id="PTHR42901:SF1">
    <property type="entry name" value="ALCOHOL DEHYDROGENASE"/>
    <property type="match status" value="1"/>
</dbReference>
<dbReference type="EMBL" id="JBHSGU010000002">
    <property type="protein sequence ID" value="MFC4699151.1"/>
    <property type="molecule type" value="Genomic_DNA"/>
</dbReference>
<dbReference type="InterPro" id="IPR020904">
    <property type="entry name" value="Sc_DH/Rdtase_CS"/>
</dbReference>
<reference evidence="4" key="1">
    <citation type="journal article" date="2019" name="Int. J. Syst. Evol. Microbiol.">
        <title>The Global Catalogue of Microorganisms (GCM) 10K type strain sequencing project: providing services to taxonomists for standard genome sequencing and annotation.</title>
        <authorList>
            <consortium name="The Broad Institute Genomics Platform"/>
            <consortium name="The Broad Institute Genome Sequencing Center for Infectious Disease"/>
            <person name="Wu L."/>
            <person name="Ma J."/>
        </authorList>
    </citation>
    <scope>NUCLEOTIDE SEQUENCE [LARGE SCALE GENOMIC DNA]</scope>
    <source>
        <strain evidence="4">KACC 12507</strain>
    </source>
</reference>
<keyword evidence="2" id="KW-0560">Oxidoreductase</keyword>
<evidence type="ECO:0000256" key="1">
    <source>
        <dbReference type="ARBA" id="ARBA00006484"/>
    </source>
</evidence>
<evidence type="ECO:0000256" key="2">
    <source>
        <dbReference type="ARBA" id="ARBA00023002"/>
    </source>
</evidence>
<dbReference type="SUPFAM" id="SSF51735">
    <property type="entry name" value="NAD(P)-binding Rossmann-fold domains"/>
    <property type="match status" value="1"/>
</dbReference>
<dbReference type="PRINTS" id="PR00081">
    <property type="entry name" value="GDHRDH"/>
</dbReference>
<evidence type="ECO:0000313" key="3">
    <source>
        <dbReference type="EMBL" id="MFC4699151.1"/>
    </source>
</evidence>
<dbReference type="InterPro" id="IPR002347">
    <property type="entry name" value="SDR_fam"/>
</dbReference>
<dbReference type="PANTHER" id="PTHR42901">
    <property type="entry name" value="ALCOHOL DEHYDROGENASE"/>
    <property type="match status" value="1"/>
</dbReference>
<protein>
    <submittedName>
        <fullName evidence="3">YciK family oxidoreductase</fullName>
    </submittedName>
</protein>
<evidence type="ECO:0000313" key="4">
    <source>
        <dbReference type="Proteomes" id="UP001595897"/>
    </source>
</evidence>
<name>A0ABV9LTI6_9ALTE</name>
<dbReference type="Proteomes" id="UP001595897">
    <property type="component" value="Unassembled WGS sequence"/>
</dbReference>
<comment type="caution">
    <text evidence="3">The sequence shown here is derived from an EMBL/GenBank/DDBJ whole genome shotgun (WGS) entry which is preliminary data.</text>
</comment>
<dbReference type="Gene3D" id="3.40.50.720">
    <property type="entry name" value="NAD(P)-binding Rossmann-like Domain"/>
    <property type="match status" value="1"/>
</dbReference>
<comment type="similarity">
    <text evidence="1">Belongs to the short-chain dehydrogenases/reductases (SDR) family.</text>
</comment>
<proteinExistence type="inferred from homology"/>
<dbReference type="Pfam" id="PF00106">
    <property type="entry name" value="adh_short"/>
    <property type="match status" value="1"/>
</dbReference>
<keyword evidence="4" id="KW-1185">Reference proteome</keyword>
<gene>
    <name evidence="3" type="ORF">ACFO4O_03150</name>
</gene>
<dbReference type="InterPro" id="IPR036291">
    <property type="entry name" value="NAD(P)-bd_dom_sf"/>
</dbReference>
<dbReference type="RefSeq" id="WP_382405892.1">
    <property type="nucleotide sequence ID" value="NZ_JBHSGU010000002.1"/>
</dbReference>
<accession>A0ABV9LTI6</accession>
<dbReference type="PROSITE" id="PS00061">
    <property type="entry name" value="ADH_SHORT"/>
    <property type="match status" value="1"/>
</dbReference>